<dbReference type="EMBL" id="VDUZ01000034">
    <property type="protein sequence ID" value="TXL72297.1"/>
    <property type="molecule type" value="Genomic_DNA"/>
</dbReference>
<dbReference type="PANTHER" id="PTHR43393:SF3">
    <property type="entry name" value="LYSINE DECARBOXYLASE-LIKE PROTEIN"/>
    <property type="match status" value="1"/>
</dbReference>
<dbReference type="InterPro" id="IPR052341">
    <property type="entry name" value="LOG_family_nucleotidases"/>
</dbReference>
<protein>
    <recommendedName>
        <fullName evidence="2">Cytokinin riboside 5'-monophosphate phosphoribohydrolase</fullName>
        <ecNumber evidence="2">3.2.2.n1</ecNumber>
    </recommendedName>
</protein>
<name>A0A5C8PF70_9HYPH</name>
<evidence type="ECO:0000256" key="1">
    <source>
        <dbReference type="ARBA" id="ARBA00000274"/>
    </source>
</evidence>
<dbReference type="InterPro" id="IPR031100">
    <property type="entry name" value="LOG_fam"/>
</dbReference>
<dbReference type="Pfam" id="PF03641">
    <property type="entry name" value="Lysine_decarbox"/>
    <property type="match status" value="1"/>
</dbReference>
<dbReference type="NCBIfam" id="TIGR00730">
    <property type="entry name" value="Rossman fold protein, TIGR00730 family"/>
    <property type="match status" value="1"/>
</dbReference>
<evidence type="ECO:0000313" key="4">
    <source>
        <dbReference type="Proteomes" id="UP000321638"/>
    </source>
</evidence>
<dbReference type="InterPro" id="IPR005269">
    <property type="entry name" value="LOG"/>
</dbReference>
<dbReference type="OrthoDB" id="9801098at2"/>
<comment type="similarity">
    <text evidence="2">Belongs to the LOG family.</text>
</comment>
<dbReference type="AlphaFoldDB" id="A0A5C8PF70"/>
<proteinExistence type="inferred from homology"/>
<dbReference type="EC" id="3.2.2.n1" evidence="2"/>
<gene>
    <name evidence="3" type="ORF">FHP25_26045</name>
</gene>
<dbReference type="Gene3D" id="3.40.50.450">
    <property type="match status" value="1"/>
</dbReference>
<keyword evidence="4" id="KW-1185">Reference proteome</keyword>
<evidence type="ECO:0000256" key="2">
    <source>
        <dbReference type="RuleBase" id="RU363015"/>
    </source>
</evidence>
<dbReference type="Proteomes" id="UP000321638">
    <property type="component" value="Unassembled WGS sequence"/>
</dbReference>
<dbReference type="GO" id="GO:0009691">
    <property type="term" value="P:cytokinin biosynthetic process"/>
    <property type="evidence" value="ECO:0007669"/>
    <property type="project" value="UniProtKB-UniRule"/>
</dbReference>
<evidence type="ECO:0000313" key="3">
    <source>
        <dbReference type="EMBL" id="TXL72297.1"/>
    </source>
</evidence>
<comment type="catalytic activity">
    <reaction evidence="1">
        <text>AMP + H2O = D-ribose 5-phosphate + adenine</text>
        <dbReference type="Rhea" id="RHEA:20129"/>
        <dbReference type="ChEBI" id="CHEBI:15377"/>
        <dbReference type="ChEBI" id="CHEBI:16708"/>
        <dbReference type="ChEBI" id="CHEBI:78346"/>
        <dbReference type="ChEBI" id="CHEBI:456215"/>
        <dbReference type="EC" id="3.2.2.4"/>
    </reaction>
</comment>
<dbReference type="GO" id="GO:0005829">
    <property type="term" value="C:cytosol"/>
    <property type="evidence" value="ECO:0007669"/>
    <property type="project" value="TreeGrafter"/>
</dbReference>
<accession>A0A5C8PF70</accession>
<organism evidence="3 4">
    <name type="scientific">Vineibacter terrae</name>
    <dbReference type="NCBI Taxonomy" id="2586908"/>
    <lineage>
        <taxon>Bacteria</taxon>
        <taxon>Pseudomonadati</taxon>
        <taxon>Pseudomonadota</taxon>
        <taxon>Alphaproteobacteria</taxon>
        <taxon>Hyphomicrobiales</taxon>
        <taxon>Vineibacter</taxon>
    </lineage>
</organism>
<reference evidence="3 4" key="1">
    <citation type="submission" date="2019-06" db="EMBL/GenBank/DDBJ databases">
        <title>New taxonomy in bacterial strain CC-CFT640, isolated from vineyard.</title>
        <authorList>
            <person name="Lin S.-Y."/>
            <person name="Tsai C.-F."/>
            <person name="Young C.-C."/>
        </authorList>
    </citation>
    <scope>NUCLEOTIDE SEQUENCE [LARGE SCALE GENOMIC DNA]</scope>
    <source>
        <strain evidence="3 4">CC-CFT640</strain>
    </source>
</reference>
<keyword evidence="2" id="KW-0203">Cytokinin biosynthesis</keyword>
<keyword evidence="2" id="KW-0378">Hydrolase</keyword>
<dbReference type="SUPFAM" id="SSF102405">
    <property type="entry name" value="MCP/YpsA-like"/>
    <property type="match status" value="1"/>
</dbReference>
<dbReference type="GO" id="GO:0008714">
    <property type="term" value="F:AMP nucleosidase activity"/>
    <property type="evidence" value="ECO:0007669"/>
    <property type="project" value="UniProtKB-EC"/>
</dbReference>
<sequence length="280" mass="30876">MSSKSPSKPSRSYMLAVDDNVFLRRDEMRGMRFALEYDKAELILRDWKIRSTIIVFGSARVPSPEQLDALRKSANGKSDVARLDRLMALAPYYESARAFARLASEQGGALALKDGERFNVIATGGGPGIMEAANRGAADAGAPSIGFNIVLAHEEKPNGYSTSDLTFQFHYFAMRKMHFAMRARALAIFPGGFGTFDELFEILTLQQTGKGRRAPVVLVGTDFWRKAVDFDFLVDTGVIAAADVKLFDVVDTPEQAWQSLVARGVLDPNGFVWPRRASKV</sequence>
<dbReference type="PANTHER" id="PTHR43393">
    <property type="entry name" value="CYTOKININ RIBOSIDE 5'-MONOPHOSPHATE PHOSPHORIBOHYDROLASE"/>
    <property type="match status" value="1"/>
</dbReference>
<comment type="caution">
    <text evidence="3">The sequence shown here is derived from an EMBL/GenBank/DDBJ whole genome shotgun (WGS) entry which is preliminary data.</text>
</comment>